<dbReference type="GO" id="GO:0030170">
    <property type="term" value="F:pyridoxal phosphate binding"/>
    <property type="evidence" value="ECO:0007669"/>
    <property type="project" value="InterPro"/>
</dbReference>
<evidence type="ECO:0000256" key="7">
    <source>
        <dbReference type="ARBA" id="ARBA00048780"/>
    </source>
</evidence>
<sequence>MSERSLAPETIVVDAGRPPREPNAAVSPDIELSATFVATGVPGPDDRTYGRSHNSTWEAFEGALARLEGAQLPGLVFGSGMAAITAAQELLAPGGTLVAPRHSYMGTLSGALTAQQLGRLRLVTVDIADTDAVRAALTAAAADGSGRDETGRARLMLWVETPTNPMLEVADLPAIIAAAQEAGALVVADNTFATPLLQRPLEFGADVVVHSATKYISGHSDVILGIAVTSDPALRELMLAHRAQAGGIAGPFEVWLALRGLRTLALRVERAGDNAMELATRLTDVAGIAVRYPGLPDDPGNARAGAQMTGYGAIIALELPDAATADAVVDAVELFTPATSLGSVESLIERRRRNADEQASVPEGLLRLSIGIESVEDLWADLSAALRAALAD</sequence>
<feature type="modified residue" description="N6-(pyridoxal phosphate)lysine" evidence="9">
    <location>
        <position position="214"/>
    </location>
</feature>
<evidence type="ECO:0000256" key="5">
    <source>
        <dbReference type="ARBA" id="ARBA00047175"/>
    </source>
</evidence>
<dbReference type="EC" id="4.4.1.2" evidence="5"/>
<dbReference type="InterPro" id="IPR015421">
    <property type="entry name" value="PyrdxlP-dep_Trfase_major"/>
</dbReference>
<organism evidence="12 13">
    <name type="scientific">Brevibacterium rongguiense</name>
    <dbReference type="NCBI Taxonomy" id="2695267"/>
    <lineage>
        <taxon>Bacteria</taxon>
        <taxon>Bacillati</taxon>
        <taxon>Actinomycetota</taxon>
        <taxon>Actinomycetes</taxon>
        <taxon>Micrococcales</taxon>
        <taxon>Brevibacteriaceae</taxon>
        <taxon>Brevibacterium</taxon>
    </lineage>
</organism>
<proteinExistence type="inferred from homology"/>
<dbReference type="InterPro" id="IPR054542">
    <property type="entry name" value="Cys_met_metab_PP"/>
</dbReference>
<dbReference type="SUPFAM" id="SSF53383">
    <property type="entry name" value="PLP-dependent transferases"/>
    <property type="match status" value="1"/>
</dbReference>
<dbReference type="AlphaFoldDB" id="A0A6N9H5G3"/>
<dbReference type="PANTHER" id="PTHR11808:SF15">
    <property type="entry name" value="CYSTATHIONINE GAMMA-LYASE"/>
    <property type="match status" value="1"/>
</dbReference>
<evidence type="ECO:0000256" key="4">
    <source>
        <dbReference type="ARBA" id="ARBA00022898"/>
    </source>
</evidence>
<gene>
    <name evidence="12" type="ORF">GSY69_03605</name>
</gene>
<protein>
    <recommendedName>
        <fullName evidence="5">homocysteine desulfhydrase</fullName>
        <ecNumber evidence="5">4.4.1.2</ecNumber>
    </recommendedName>
    <alternativeName>
        <fullName evidence="6">Homocysteine desulfhydrase</fullName>
    </alternativeName>
</protein>
<dbReference type="PANTHER" id="PTHR11808">
    <property type="entry name" value="TRANS-SULFURATION ENZYME FAMILY MEMBER"/>
    <property type="match status" value="1"/>
</dbReference>
<keyword evidence="13" id="KW-1185">Reference proteome</keyword>
<evidence type="ECO:0000256" key="3">
    <source>
        <dbReference type="ARBA" id="ARBA00011881"/>
    </source>
</evidence>
<dbReference type="Gene3D" id="3.40.640.10">
    <property type="entry name" value="Type I PLP-dependent aspartate aminotransferase-like (Major domain)"/>
    <property type="match status" value="1"/>
</dbReference>
<dbReference type="GO" id="GO:0003962">
    <property type="term" value="F:cystathionine gamma-synthase activity"/>
    <property type="evidence" value="ECO:0007669"/>
    <property type="project" value="TreeGrafter"/>
</dbReference>
<evidence type="ECO:0000256" key="6">
    <source>
        <dbReference type="ARBA" id="ARBA00047199"/>
    </source>
</evidence>
<evidence type="ECO:0000256" key="1">
    <source>
        <dbReference type="ARBA" id="ARBA00001933"/>
    </source>
</evidence>
<dbReference type="Gene3D" id="3.90.1150.10">
    <property type="entry name" value="Aspartate Aminotransferase, domain 1"/>
    <property type="match status" value="1"/>
</dbReference>
<dbReference type="InterPro" id="IPR000277">
    <property type="entry name" value="Cys/Met-Metab_PyrdxlP-dep_enz"/>
</dbReference>
<dbReference type="GO" id="GO:0018826">
    <property type="term" value="F:methionine gamma-lyase activity"/>
    <property type="evidence" value="ECO:0007669"/>
    <property type="project" value="UniProtKB-EC"/>
</dbReference>
<evidence type="ECO:0000256" key="9">
    <source>
        <dbReference type="PIRSR" id="PIRSR001434-2"/>
    </source>
</evidence>
<comment type="cofactor">
    <cofactor evidence="1 10">
        <name>pyridoxal 5'-phosphate</name>
        <dbReference type="ChEBI" id="CHEBI:597326"/>
    </cofactor>
</comment>
<comment type="catalytic activity">
    <reaction evidence="8">
        <text>L-methionine + H2O = methanethiol + 2-oxobutanoate + NH4(+)</text>
        <dbReference type="Rhea" id="RHEA:23800"/>
        <dbReference type="ChEBI" id="CHEBI:15377"/>
        <dbReference type="ChEBI" id="CHEBI:16007"/>
        <dbReference type="ChEBI" id="CHEBI:16763"/>
        <dbReference type="ChEBI" id="CHEBI:28938"/>
        <dbReference type="ChEBI" id="CHEBI:57844"/>
        <dbReference type="EC" id="4.4.1.11"/>
    </reaction>
    <physiologicalReaction direction="left-to-right" evidence="8">
        <dbReference type="Rhea" id="RHEA:23801"/>
    </physiologicalReaction>
</comment>
<dbReference type="GO" id="GO:0004123">
    <property type="term" value="F:cystathionine gamma-lyase activity"/>
    <property type="evidence" value="ECO:0007669"/>
    <property type="project" value="TreeGrafter"/>
</dbReference>
<dbReference type="PROSITE" id="PS00868">
    <property type="entry name" value="CYS_MET_METAB_PP"/>
    <property type="match status" value="1"/>
</dbReference>
<accession>A0A6N9H5G3</accession>
<dbReference type="InterPro" id="IPR015424">
    <property type="entry name" value="PyrdxlP-dep_Trfase"/>
</dbReference>
<evidence type="ECO:0000256" key="2">
    <source>
        <dbReference type="ARBA" id="ARBA00009077"/>
    </source>
</evidence>
<comment type="catalytic activity">
    <reaction evidence="7">
        <text>L-homocysteine + H2O = 2-oxobutanoate + hydrogen sulfide + NH4(+) + H(+)</text>
        <dbReference type="Rhea" id="RHEA:14501"/>
        <dbReference type="ChEBI" id="CHEBI:15377"/>
        <dbReference type="ChEBI" id="CHEBI:15378"/>
        <dbReference type="ChEBI" id="CHEBI:16763"/>
        <dbReference type="ChEBI" id="CHEBI:28938"/>
        <dbReference type="ChEBI" id="CHEBI:29919"/>
        <dbReference type="ChEBI" id="CHEBI:58199"/>
        <dbReference type="EC" id="4.4.1.2"/>
    </reaction>
    <physiologicalReaction direction="left-to-right" evidence="7">
        <dbReference type="Rhea" id="RHEA:14502"/>
    </physiologicalReaction>
</comment>
<dbReference type="InterPro" id="IPR015422">
    <property type="entry name" value="PyrdxlP-dep_Trfase_small"/>
</dbReference>
<dbReference type="GO" id="GO:0019346">
    <property type="term" value="P:transsulfuration"/>
    <property type="evidence" value="ECO:0007669"/>
    <property type="project" value="InterPro"/>
</dbReference>
<dbReference type="GO" id="GO:0019343">
    <property type="term" value="P:cysteine biosynthetic process via cystathionine"/>
    <property type="evidence" value="ECO:0007669"/>
    <property type="project" value="TreeGrafter"/>
</dbReference>
<dbReference type="EMBL" id="WWEQ01000009">
    <property type="protein sequence ID" value="MYM19081.1"/>
    <property type="molecule type" value="Genomic_DNA"/>
</dbReference>
<dbReference type="FunFam" id="3.40.640.10:FF:000046">
    <property type="entry name" value="Cystathionine gamma-lyase"/>
    <property type="match status" value="1"/>
</dbReference>
<dbReference type="GO" id="GO:0047982">
    <property type="term" value="F:homocysteine desulfhydrase activity"/>
    <property type="evidence" value="ECO:0007669"/>
    <property type="project" value="UniProtKB-EC"/>
</dbReference>
<evidence type="ECO:0000256" key="11">
    <source>
        <dbReference type="SAM" id="MobiDB-lite"/>
    </source>
</evidence>
<evidence type="ECO:0000313" key="12">
    <source>
        <dbReference type="EMBL" id="MYM19081.1"/>
    </source>
</evidence>
<evidence type="ECO:0000256" key="10">
    <source>
        <dbReference type="RuleBase" id="RU362118"/>
    </source>
</evidence>
<name>A0A6N9H5G3_9MICO</name>
<evidence type="ECO:0000256" key="8">
    <source>
        <dbReference type="ARBA" id="ARBA00052699"/>
    </source>
</evidence>
<comment type="similarity">
    <text evidence="2 10">Belongs to the trans-sulfuration enzymes family.</text>
</comment>
<dbReference type="Proteomes" id="UP000469215">
    <property type="component" value="Unassembled WGS sequence"/>
</dbReference>
<comment type="subunit">
    <text evidence="3">Homotetramer.</text>
</comment>
<dbReference type="Pfam" id="PF01053">
    <property type="entry name" value="Cys_Met_Meta_PP"/>
    <property type="match status" value="1"/>
</dbReference>
<feature type="region of interest" description="Disordered" evidence="11">
    <location>
        <begin position="1"/>
        <end position="25"/>
    </location>
</feature>
<dbReference type="PIRSF" id="PIRSF001434">
    <property type="entry name" value="CGS"/>
    <property type="match status" value="1"/>
</dbReference>
<comment type="caution">
    <text evidence="12">The sequence shown here is derived from an EMBL/GenBank/DDBJ whole genome shotgun (WGS) entry which is preliminary data.</text>
</comment>
<reference evidence="12 13" key="1">
    <citation type="submission" date="2020-01" db="EMBL/GenBank/DDBJ databases">
        <authorList>
            <person name="Deng T."/>
        </authorList>
    </citation>
    <scope>NUCLEOTIDE SEQUENCE [LARGE SCALE GENOMIC DNA]</scope>
    <source>
        <strain evidence="12 13">5221</strain>
    </source>
</reference>
<evidence type="ECO:0000313" key="13">
    <source>
        <dbReference type="Proteomes" id="UP000469215"/>
    </source>
</evidence>
<dbReference type="GO" id="GO:0005737">
    <property type="term" value="C:cytoplasm"/>
    <property type="evidence" value="ECO:0007669"/>
    <property type="project" value="TreeGrafter"/>
</dbReference>
<keyword evidence="4 9" id="KW-0663">Pyridoxal phosphate</keyword>